<dbReference type="InterPro" id="IPR008928">
    <property type="entry name" value="6-hairpin_glycosidase_sf"/>
</dbReference>
<evidence type="ECO:0008006" key="3">
    <source>
        <dbReference type="Google" id="ProtNLM"/>
    </source>
</evidence>
<reference evidence="1 2" key="1">
    <citation type="submission" date="2024-09" db="EMBL/GenBank/DDBJ databases">
        <authorList>
            <person name="Sun Q."/>
            <person name="Mori K."/>
        </authorList>
    </citation>
    <scope>NUCLEOTIDE SEQUENCE [LARGE SCALE GENOMIC DNA]</scope>
    <source>
        <strain evidence="1 2">JCM 12520</strain>
    </source>
</reference>
<proteinExistence type="predicted"/>
<dbReference type="SUPFAM" id="SSF48208">
    <property type="entry name" value="Six-hairpin glycosidases"/>
    <property type="match status" value="1"/>
</dbReference>
<dbReference type="EMBL" id="JBHMAG010000005">
    <property type="protein sequence ID" value="MFB9751254.1"/>
    <property type="molecule type" value="Genomic_DNA"/>
</dbReference>
<comment type="caution">
    <text evidence="1">The sequence shown here is derived from an EMBL/GenBank/DDBJ whole genome shotgun (WGS) entry which is preliminary data.</text>
</comment>
<accession>A0ABV5VSH8</accession>
<evidence type="ECO:0000313" key="1">
    <source>
        <dbReference type="EMBL" id="MFB9751254.1"/>
    </source>
</evidence>
<dbReference type="RefSeq" id="WP_344917204.1">
    <property type="nucleotide sequence ID" value="NZ_BAAAYO010000021.1"/>
</dbReference>
<evidence type="ECO:0000313" key="2">
    <source>
        <dbReference type="Proteomes" id="UP001589619"/>
    </source>
</evidence>
<gene>
    <name evidence="1" type="ORF">ACFFNY_06720</name>
</gene>
<name>A0ABV5VSH8_9BACL</name>
<organism evidence="1 2">
    <name type="scientific">Paenibacillus hodogayensis</name>
    <dbReference type="NCBI Taxonomy" id="279208"/>
    <lineage>
        <taxon>Bacteria</taxon>
        <taxon>Bacillati</taxon>
        <taxon>Bacillota</taxon>
        <taxon>Bacilli</taxon>
        <taxon>Bacillales</taxon>
        <taxon>Paenibacillaceae</taxon>
        <taxon>Paenibacillus</taxon>
    </lineage>
</organism>
<keyword evidence="2" id="KW-1185">Reference proteome</keyword>
<sequence length="643" mass="71687">MTLRKLAVITAESNDLLQYLQQLHGDIEVIRPEAVASADLTPFAAIALLGGVSDKPMLLRAAARNAVEAELKAGKRVFAEYVGSIGHVYSAPPENTRFERLAVCEDGVIRGLGRGELLDDQCNMRVKPYAVSCAQDTPILQYTRVQAHDRTDAGPELWQNVSDRALWFDRPDGRLLICSFRLANLVRARFAPLSSAGKLAAFIAEWLLGETAHPALLPAAYSTGPARTGLSVEEQIRDCTERALRWFEQSGVLVDDGADGALEGPATEIDPDGQQRMSDIRRVDCIGEIALPYMLEHLRTGEERPLRVAANLQNLVFGPFLCRDKDEPFYGMIRWTEEAWGVCYQDDAARAMIPQLLKCLYMDSSEHLDEITAALRFLVRTTGTDGTRVFRTVNAKLDAESLRRLAESPGNLPSAHYNAYYHAALLLAYKLTGIGEFRDTAVRGLTTLMTAYPGTKREQSETQEYCRLLLPLAWLYWVTGEQEHRGWLYRVAEDLQRFRHASGAYVEWDEGYRAAMRHSAGTGESSLLNENGDPVVDLLYSNNWLPAAFIQSYFVTKDPLFKSLWVAHARFLVSAQIKSDNPMIDGAWGRAYDADKKEVFGSPADVGWGPWSIESGWTVAEIASGLLMGLLEERLIPFYSTDH</sequence>
<protein>
    <recommendedName>
        <fullName evidence="3">Glycogen debranching protein</fullName>
    </recommendedName>
</protein>
<dbReference type="Proteomes" id="UP001589619">
    <property type="component" value="Unassembled WGS sequence"/>
</dbReference>